<accession>A0A3N6MKP3</accession>
<name>A0A3N6MKP3_9BURK</name>
<dbReference type="InterPro" id="IPR002816">
    <property type="entry name" value="TraB/PrgY/GumN_fam"/>
</dbReference>
<comment type="caution">
    <text evidence="1">The sequence shown here is derived from an EMBL/GenBank/DDBJ whole genome shotgun (WGS) entry which is preliminary data.</text>
</comment>
<sequence length="270" mass="29196">MLVPDMHIPYAGLRQPLPSVLRGRSRLVIESSVIQGPQPVRQDLRDMLAPNALASLETHHELERAPWAMMLSDQDVAVLKRRGQCARPAFSAEVVDFMLAMKSAAGAASVASQRCAGAGQLSRDKILTQAAARLEVPVVTLETQVAVDAQRNAVPEPIYQEQLRMALAPDVEGTYVAMVAALNRGDFDAVLEQVSTGYANPADAATFYRIMIEQRNRAWMTPLQRYLDQGNAVVLVGAGHLPGPAGLIRLLTQAGYRVEPTILPADPGQG</sequence>
<evidence type="ECO:0000313" key="2">
    <source>
        <dbReference type="Proteomes" id="UP000272778"/>
    </source>
</evidence>
<gene>
    <name evidence="1" type="ORF">D1Y85_17930</name>
</gene>
<dbReference type="EMBL" id="RQIS01000013">
    <property type="protein sequence ID" value="RQH04349.1"/>
    <property type="molecule type" value="Genomic_DNA"/>
</dbReference>
<dbReference type="CDD" id="cd14789">
    <property type="entry name" value="Tiki"/>
    <property type="match status" value="1"/>
</dbReference>
<keyword evidence="2" id="KW-1185">Reference proteome</keyword>
<dbReference type="Proteomes" id="UP000272778">
    <property type="component" value="Unassembled WGS sequence"/>
</dbReference>
<dbReference type="AlphaFoldDB" id="A0A3N6MKP3"/>
<evidence type="ECO:0000313" key="1">
    <source>
        <dbReference type="EMBL" id="RQH04349.1"/>
    </source>
</evidence>
<dbReference type="Pfam" id="PF01963">
    <property type="entry name" value="TraB_PrgY_gumN"/>
    <property type="match status" value="1"/>
</dbReference>
<proteinExistence type="predicted"/>
<organism evidence="1 2">
    <name type="scientific">Paraburkholderia dinghuensis</name>
    <dbReference type="NCBI Taxonomy" id="2305225"/>
    <lineage>
        <taxon>Bacteria</taxon>
        <taxon>Pseudomonadati</taxon>
        <taxon>Pseudomonadota</taxon>
        <taxon>Betaproteobacteria</taxon>
        <taxon>Burkholderiales</taxon>
        <taxon>Burkholderiaceae</taxon>
        <taxon>Paraburkholderia</taxon>
    </lineage>
</organism>
<protein>
    <submittedName>
        <fullName evidence="1">TraB/GumN family protein</fullName>
    </submittedName>
</protein>
<reference evidence="1 2" key="1">
    <citation type="submission" date="2018-11" db="EMBL/GenBank/DDBJ databases">
        <title>Paraburkholderia sp. DHOA04, isolated from soil.</title>
        <authorList>
            <person name="Gao Z.-H."/>
            <person name="Qiu L.-H."/>
            <person name="Fu J.-C."/>
        </authorList>
    </citation>
    <scope>NUCLEOTIDE SEQUENCE [LARGE SCALE GENOMIC DNA]</scope>
    <source>
        <strain evidence="1 2">DHOA04</strain>
    </source>
</reference>